<dbReference type="PANTHER" id="PTHR10644">
    <property type="entry name" value="DNA REPAIR/RNA PROCESSING CPSF FAMILY"/>
    <property type="match status" value="1"/>
</dbReference>
<evidence type="ECO:0000313" key="10">
    <source>
        <dbReference type="EMBL" id="CAI5758356.1"/>
    </source>
</evidence>
<feature type="domain" description="RSE1/DDB1/CPSF1 first beta-propeller" evidence="8">
    <location>
        <begin position="38"/>
        <end position="368"/>
    </location>
</feature>
<dbReference type="AlphaFoldDB" id="A0A9W4TWC0"/>
<dbReference type="Gene3D" id="2.130.10.10">
    <property type="entry name" value="YVTN repeat-like/Quinoprotein amine dehydrogenase"/>
    <property type="match status" value="3"/>
</dbReference>
<evidence type="ECO:0000259" key="9">
    <source>
        <dbReference type="Pfam" id="PF23726"/>
    </source>
</evidence>
<dbReference type="GO" id="GO:0006397">
    <property type="term" value="P:mRNA processing"/>
    <property type="evidence" value="ECO:0007669"/>
    <property type="project" value="UniProtKB-KW"/>
</dbReference>
<dbReference type="Pfam" id="PF03178">
    <property type="entry name" value="CPSF_A"/>
    <property type="match status" value="1"/>
</dbReference>
<feature type="domain" description="RSE1/DDB1/CPSF1 second beta-propeller" evidence="9">
    <location>
        <begin position="440"/>
        <end position="749"/>
    </location>
</feature>
<evidence type="ECO:0000256" key="5">
    <source>
        <dbReference type="ARBA" id="ARBA00023242"/>
    </source>
</evidence>
<evidence type="ECO:0000259" key="8">
    <source>
        <dbReference type="Pfam" id="PF10433"/>
    </source>
</evidence>
<evidence type="ECO:0000256" key="3">
    <source>
        <dbReference type="ARBA" id="ARBA00022728"/>
    </source>
</evidence>
<dbReference type="GO" id="GO:0005681">
    <property type="term" value="C:spliceosomal complex"/>
    <property type="evidence" value="ECO:0007669"/>
    <property type="project" value="UniProtKB-KW"/>
</dbReference>
<dbReference type="Pfam" id="PF23726">
    <property type="entry name" value="Beta-prop_RSE1_2nd"/>
    <property type="match status" value="1"/>
</dbReference>
<evidence type="ECO:0000256" key="2">
    <source>
        <dbReference type="ARBA" id="ARBA00022664"/>
    </source>
</evidence>
<accession>A0A9W4TWC0</accession>
<comment type="caution">
    <text evidence="10">The sequence shown here is derived from an EMBL/GenBank/DDBJ whole genome shotgun (WGS) entry which is preliminary data.</text>
</comment>
<dbReference type="InterPro" id="IPR004871">
    <property type="entry name" value="RSE1/DDB1/CPSF1_C"/>
</dbReference>
<evidence type="ECO:0000259" key="7">
    <source>
        <dbReference type="Pfam" id="PF03178"/>
    </source>
</evidence>
<dbReference type="InterPro" id="IPR018846">
    <property type="entry name" value="Beta-prop_RSE1/DDB1/CPSF1_1st"/>
</dbReference>
<comment type="similarity">
    <text evidence="6">Belongs to the RSE1 family.</text>
</comment>
<keyword evidence="5" id="KW-0539">Nucleus</keyword>
<organism evidence="10 11">
    <name type="scientific">Candida verbasci</name>
    <dbReference type="NCBI Taxonomy" id="1227364"/>
    <lineage>
        <taxon>Eukaryota</taxon>
        <taxon>Fungi</taxon>
        <taxon>Dikarya</taxon>
        <taxon>Ascomycota</taxon>
        <taxon>Saccharomycotina</taxon>
        <taxon>Pichiomycetes</taxon>
        <taxon>Debaryomycetaceae</taxon>
        <taxon>Candida/Lodderomyces clade</taxon>
        <taxon>Candida</taxon>
    </lineage>
</organism>
<dbReference type="FunFam" id="2.130.10.10:FF:000031">
    <property type="entry name" value="Splicing factor 3b subunit 3"/>
    <property type="match status" value="1"/>
</dbReference>
<dbReference type="EMBL" id="CANTUO010000003">
    <property type="protein sequence ID" value="CAI5758356.1"/>
    <property type="molecule type" value="Genomic_DNA"/>
</dbReference>
<dbReference type="OrthoDB" id="436637at2759"/>
<name>A0A9W4TWC0_9ASCO</name>
<dbReference type="Proteomes" id="UP001152885">
    <property type="component" value="Unassembled WGS sequence"/>
</dbReference>
<sequence>MLIDDDSLYLYNLTLQAPSYYLKSIVGCFIQDKNEILSQQQIILVSSNHLKLILPNSETGKLEIKSSQNLIGVINQVEKITINKLDYLVIASDSGNLSILKFNPAQNKFVAISQIGYTKSGWNKTYPGEYLSIDPQNRCVLIGAIEKNKLMYRLDNIDEDGSINLSDPLEANTKNLYTLKLVSLDTDYGNPLFIALEINEFDDLLLNYYELDMGLNHIVRKKSTKVEEPYKDLNYIIPLPSYIEGIFTFGKNWCCFQKFNNGENIYLPLPKRSKSQDSIIISHVSHIMKRKTKEDFFILVQNTFGDLFKIMIDYDFDREIIKNIKLTYFDTIQPCINLNILKSGFLFANVLNNDKLFYQFEKLGDEENENDLIINSIDYSEEKIRDCNLIFQLKGLDNLALIDIFESLNPIIDIKLIDNNLTTICSHSYLKKLLHGQPTTILVESPLPITPTDIFTTKLTKDSANDEWLIISSVLSNQTLILSIGEVVQDVEDSNFILDQPTIQVQQVGESSLIQIYSNGIRHINKNKKITNWYPPAGIAITKATTNNQQVLIALSNLELVYFETDIDDQLIEYQDKLEIQSSIISIAIKSDTKSDYAIIGCSDETIQVVSLKPSNCLSIQSLQALSSNASSIIITSNGFKNYVHIGMENGVYVRTEIDLSGKLLDSRIKYLGSKPIKLSKIQLNEEIKQGVLAISSKPWIVYNYQNNFKIIPLLNISNITQGLSFISEDIGGEGIVGFYGNNLTIFSIGKEDSEFDPNQEFLIEKLKLRYQPKKLLTHGKKLIIAESEYNVKPIHEPNLTNKKEPTIDQDYYDAFGYEEVLNSWSSCLQIIESDNIVQNIQFQSNEYITNVAKALFGNKNYLIVGITTDQTFLPNSHKSSYLLTFRFDKKKNNLQYLHKTDLDIYPHVIESFNNKLLIGDKNIINLYELGTKQFLRKSQTNFNFINNINKVLVHDSRVWICDSNLFITLCKFDEVENKFIAFAKDLVKRQVTTIINLDFDTILIGDKFGSISIIRIDKNISNQSINDWTILKQQSKNNIFPIYKLSNFGEFYIPDIITCFNKGSLINSNQECIIYSGVQGTIGFLLPLLTKSEIELLSNLQIELGSYVSNELGKDFFKYRSYYNPIKNIIDGDYIEKFLSLKNDEKVKIGKKLKKSSNEIEKKLIDLRNRCI</sequence>
<evidence type="ECO:0008006" key="12">
    <source>
        <dbReference type="Google" id="ProtNLM"/>
    </source>
</evidence>
<keyword evidence="3" id="KW-0747">Spliceosome</keyword>
<gene>
    <name evidence="10" type="ORF">CANVERA_P2869</name>
</gene>
<proteinExistence type="inferred from homology"/>
<reference evidence="10" key="1">
    <citation type="submission" date="2022-12" db="EMBL/GenBank/DDBJ databases">
        <authorList>
            <person name="Brejova B."/>
        </authorList>
    </citation>
    <scope>NUCLEOTIDE SEQUENCE</scope>
</reference>
<protein>
    <recommendedName>
        <fullName evidence="12">Pre-mRNA-splicing factor RSE1</fullName>
    </recommendedName>
</protein>
<evidence type="ECO:0000256" key="4">
    <source>
        <dbReference type="ARBA" id="ARBA00023187"/>
    </source>
</evidence>
<comment type="subcellular location">
    <subcellularLocation>
        <location evidence="1">Nucleus</location>
    </subcellularLocation>
</comment>
<evidence type="ECO:0000256" key="6">
    <source>
        <dbReference type="ARBA" id="ARBA00038266"/>
    </source>
</evidence>
<feature type="domain" description="RSE1/DDB1/CPSF1 C-terminal" evidence="7">
    <location>
        <begin position="827"/>
        <end position="1140"/>
    </location>
</feature>
<dbReference type="Gene3D" id="1.10.150.910">
    <property type="match status" value="1"/>
</dbReference>
<evidence type="ECO:0000313" key="11">
    <source>
        <dbReference type="Proteomes" id="UP001152885"/>
    </source>
</evidence>
<keyword evidence="4" id="KW-0508">mRNA splicing</keyword>
<dbReference type="InterPro" id="IPR058543">
    <property type="entry name" value="Beta-prop_RSE1/DDB1/CPSF1_2nd"/>
</dbReference>
<dbReference type="InterPro" id="IPR050358">
    <property type="entry name" value="RSE1/DDB1/CFT1"/>
</dbReference>
<evidence type="ECO:0000256" key="1">
    <source>
        <dbReference type="ARBA" id="ARBA00004123"/>
    </source>
</evidence>
<dbReference type="GO" id="GO:0003676">
    <property type="term" value="F:nucleic acid binding"/>
    <property type="evidence" value="ECO:0007669"/>
    <property type="project" value="InterPro"/>
</dbReference>
<keyword evidence="2" id="KW-0507">mRNA processing</keyword>
<dbReference type="GO" id="GO:0008380">
    <property type="term" value="P:RNA splicing"/>
    <property type="evidence" value="ECO:0007669"/>
    <property type="project" value="UniProtKB-KW"/>
</dbReference>
<keyword evidence="11" id="KW-1185">Reference proteome</keyword>
<dbReference type="Pfam" id="PF10433">
    <property type="entry name" value="Beta-prop_RSE1_1st"/>
    <property type="match status" value="1"/>
</dbReference>
<dbReference type="InterPro" id="IPR015943">
    <property type="entry name" value="WD40/YVTN_repeat-like_dom_sf"/>
</dbReference>